<comment type="caution">
    <text evidence="2">The sequence shown here is derived from an EMBL/GenBank/DDBJ whole genome shotgun (WGS) entry which is preliminary data.</text>
</comment>
<dbReference type="AlphaFoldDB" id="A0AAQ4F989"/>
<dbReference type="EMBL" id="JARKHS020005371">
    <property type="protein sequence ID" value="KAK8783609.1"/>
    <property type="molecule type" value="Genomic_DNA"/>
</dbReference>
<name>A0AAQ4F989_AMBAM</name>
<dbReference type="Proteomes" id="UP001321473">
    <property type="component" value="Unassembled WGS sequence"/>
</dbReference>
<accession>A0AAQ4F989</accession>
<reference evidence="2 3" key="1">
    <citation type="journal article" date="2023" name="Arcadia Sci">
        <title>De novo assembly of a long-read Amblyomma americanum tick genome.</title>
        <authorList>
            <person name="Chou S."/>
            <person name="Poskanzer K.E."/>
            <person name="Rollins M."/>
            <person name="Thuy-Boun P.S."/>
        </authorList>
    </citation>
    <scope>NUCLEOTIDE SEQUENCE [LARGE SCALE GENOMIC DNA]</scope>
    <source>
        <strain evidence="2">F_SG_1</strain>
        <tissue evidence="2">Salivary glands</tissue>
    </source>
</reference>
<evidence type="ECO:0000313" key="2">
    <source>
        <dbReference type="EMBL" id="KAK8783609.1"/>
    </source>
</evidence>
<feature type="compositionally biased region" description="Low complexity" evidence="1">
    <location>
        <begin position="54"/>
        <end position="70"/>
    </location>
</feature>
<proteinExistence type="predicted"/>
<keyword evidence="3" id="KW-1185">Reference proteome</keyword>
<evidence type="ECO:0000313" key="3">
    <source>
        <dbReference type="Proteomes" id="UP001321473"/>
    </source>
</evidence>
<gene>
    <name evidence="2" type="ORF">V5799_010030</name>
</gene>
<sequence length="85" mass="8772">MSCESLSPMRTRGAACRCACRFALPSRRMDLGHGRRGGIPEEDAEKGVARWRRPPGAAAVAASPAGTAWPPGAQEHPAASTAGSS</sequence>
<protein>
    <submittedName>
        <fullName evidence="2">Uncharacterized protein</fullName>
    </submittedName>
</protein>
<feature type="region of interest" description="Disordered" evidence="1">
    <location>
        <begin position="29"/>
        <end position="85"/>
    </location>
</feature>
<evidence type="ECO:0000256" key="1">
    <source>
        <dbReference type="SAM" id="MobiDB-lite"/>
    </source>
</evidence>
<organism evidence="2 3">
    <name type="scientific">Amblyomma americanum</name>
    <name type="common">Lone star tick</name>
    <dbReference type="NCBI Taxonomy" id="6943"/>
    <lineage>
        <taxon>Eukaryota</taxon>
        <taxon>Metazoa</taxon>
        <taxon>Ecdysozoa</taxon>
        <taxon>Arthropoda</taxon>
        <taxon>Chelicerata</taxon>
        <taxon>Arachnida</taxon>
        <taxon>Acari</taxon>
        <taxon>Parasitiformes</taxon>
        <taxon>Ixodida</taxon>
        <taxon>Ixodoidea</taxon>
        <taxon>Ixodidae</taxon>
        <taxon>Amblyomminae</taxon>
        <taxon>Amblyomma</taxon>
    </lineage>
</organism>